<feature type="compositionally biased region" description="Pro residues" evidence="5">
    <location>
        <begin position="22"/>
        <end position="31"/>
    </location>
</feature>
<protein>
    <recommendedName>
        <fullName evidence="6">MYND-type domain-containing protein</fullName>
    </recommendedName>
</protein>
<dbReference type="Proteomes" id="UP001221142">
    <property type="component" value="Unassembled WGS sequence"/>
</dbReference>
<dbReference type="PROSITE" id="PS01360">
    <property type="entry name" value="ZF_MYND_1"/>
    <property type="match status" value="1"/>
</dbReference>
<feature type="region of interest" description="Disordered" evidence="5">
    <location>
        <begin position="245"/>
        <end position="278"/>
    </location>
</feature>
<feature type="region of interest" description="Disordered" evidence="5">
    <location>
        <begin position="1"/>
        <end position="36"/>
    </location>
</feature>
<keyword evidence="2 4" id="KW-0863">Zinc-finger</keyword>
<evidence type="ECO:0000256" key="4">
    <source>
        <dbReference type="PROSITE-ProRule" id="PRU00134"/>
    </source>
</evidence>
<evidence type="ECO:0000256" key="2">
    <source>
        <dbReference type="ARBA" id="ARBA00022771"/>
    </source>
</evidence>
<keyword evidence="1" id="KW-0479">Metal-binding</keyword>
<dbReference type="InterPro" id="IPR002893">
    <property type="entry name" value="Znf_MYND"/>
</dbReference>
<name>A0AAD7C8V5_9AGAR</name>
<dbReference type="GO" id="GO:0008270">
    <property type="term" value="F:zinc ion binding"/>
    <property type="evidence" value="ECO:0007669"/>
    <property type="project" value="UniProtKB-KW"/>
</dbReference>
<dbReference type="SUPFAM" id="SSF144232">
    <property type="entry name" value="HIT/MYND zinc finger-like"/>
    <property type="match status" value="1"/>
</dbReference>
<keyword evidence="3" id="KW-0862">Zinc</keyword>
<comment type="caution">
    <text evidence="7">The sequence shown here is derived from an EMBL/GenBank/DDBJ whole genome shotgun (WGS) entry which is preliminary data.</text>
</comment>
<dbReference type="Pfam" id="PF01753">
    <property type="entry name" value="zf-MYND"/>
    <property type="match status" value="1"/>
</dbReference>
<gene>
    <name evidence="7" type="ORF">FB45DRAFT_1054448</name>
</gene>
<evidence type="ECO:0000259" key="6">
    <source>
        <dbReference type="PROSITE" id="PS50865"/>
    </source>
</evidence>
<feature type="compositionally biased region" description="Basic and acidic residues" evidence="5">
    <location>
        <begin position="250"/>
        <end position="268"/>
    </location>
</feature>
<evidence type="ECO:0000313" key="8">
    <source>
        <dbReference type="Proteomes" id="UP001221142"/>
    </source>
</evidence>
<organism evidence="7 8">
    <name type="scientific">Roridomyces roridus</name>
    <dbReference type="NCBI Taxonomy" id="1738132"/>
    <lineage>
        <taxon>Eukaryota</taxon>
        <taxon>Fungi</taxon>
        <taxon>Dikarya</taxon>
        <taxon>Basidiomycota</taxon>
        <taxon>Agaricomycotina</taxon>
        <taxon>Agaricomycetes</taxon>
        <taxon>Agaricomycetidae</taxon>
        <taxon>Agaricales</taxon>
        <taxon>Marasmiineae</taxon>
        <taxon>Mycenaceae</taxon>
        <taxon>Roridomyces</taxon>
    </lineage>
</organism>
<accession>A0AAD7C8V5</accession>
<evidence type="ECO:0000256" key="3">
    <source>
        <dbReference type="ARBA" id="ARBA00022833"/>
    </source>
</evidence>
<proteinExistence type="predicted"/>
<dbReference type="PROSITE" id="PS50865">
    <property type="entry name" value="ZF_MYND_2"/>
    <property type="match status" value="1"/>
</dbReference>
<evidence type="ECO:0000256" key="5">
    <source>
        <dbReference type="SAM" id="MobiDB-lite"/>
    </source>
</evidence>
<dbReference type="AlphaFoldDB" id="A0AAD7C8V5"/>
<dbReference type="EMBL" id="JARKIF010000004">
    <property type="protein sequence ID" value="KAJ7642134.1"/>
    <property type="molecule type" value="Genomic_DNA"/>
</dbReference>
<feature type="domain" description="MYND-type" evidence="6">
    <location>
        <begin position="290"/>
        <end position="330"/>
    </location>
</feature>
<evidence type="ECO:0000256" key="1">
    <source>
        <dbReference type="ARBA" id="ARBA00022723"/>
    </source>
</evidence>
<dbReference type="Gene3D" id="6.10.140.2220">
    <property type="match status" value="1"/>
</dbReference>
<keyword evidence="8" id="KW-1185">Reference proteome</keyword>
<reference evidence="7" key="1">
    <citation type="submission" date="2023-03" db="EMBL/GenBank/DDBJ databases">
        <title>Massive genome expansion in bonnet fungi (Mycena s.s.) driven by repeated elements and novel gene families across ecological guilds.</title>
        <authorList>
            <consortium name="Lawrence Berkeley National Laboratory"/>
            <person name="Harder C.B."/>
            <person name="Miyauchi S."/>
            <person name="Viragh M."/>
            <person name="Kuo A."/>
            <person name="Thoen E."/>
            <person name="Andreopoulos B."/>
            <person name="Lu D."/>
            <person name="Skrede I."/>
            <person name="Drula E."/>
            <person name="Henrissat B."/>
            <person name="Morin E."/>
            <person name="Kohler A."/>
            <person name="Barry K."/>
            <person name="LaButti K."/>
            <person name="Morin E."/>
            <person name="Salamov A."/>
            <person name="Lipzen A."/>
            <person name="Mereny Z."/>
            <person name="Hegedus B."/>
            <person name="Baldrian P."/>
            <person name="Stursova M."/>
            <person name="Weitz H."/>
            <person name="Taylor A."/>
            <person name="Grigoriev I.V."/>
            <person name="Nagy L.G."/>
            <person name="Martin F."/>
            <person name="Kauserud H."/>
        </authorList>
    </citation>
    <scope>NUCLEOTIDE SEQUENCE</scope>
    <source>
        <strain evidence="7">9284</strain>
    </source>
</reference>
<sequence length="495" mass="57346">MPHPAIPKCSRETIQPPKPKRPPLPIRQPPPRPDRHTDRVAWNDWFETELSLRYDPYPYDFIALEECADALPWESRTMTWRNLTIAQRTKELMRAEGVLIAMALENITYGSFEADWKALSMEKKREFALEGLYRGSCNCPGDNLRHSCPELRIEGLIGDGEYNMINLLKRIMAHDPTGNRRVKSLFLYEHPAVTHEFRHSPEAPDGLKACIYTQILLRNFCIVETLLALIEASTGYPWSQRYVTKPHANQPHDEERQAHVAKSREWSKKHPINKSTHGTHCQEQQAKYSCIQCHTITDRDKLKLCARCQLAYYCGSECQKKDWAEHKKVCGKQDFDVRRAPLPEAPSEFIGCPSAVDGYIRTPALWRQIWYLSKSDSQYKVYHFDIGPGRSRSIHIPHPPGAQNVFLVARRRAMASGSIPAIHMMFTIATYEADPSTGMMWAGLSVELIRQQFEREYQIEITEKTMRSAEPFAWPTEEELREEMEFYRRRVENVG</sequence>
<evidence type="ECO:0000313" key="7">
    <source>
        <dbReference type="EMBL" id="KAJ7642134.1"/>
    </source>
</evidence>